<dbReference type="InterPro" id="IPR052994">
    <property type="entry name" value="Tiny_macrocysts_regulators"/>
</dbReference>
<feature type="transmembrane region" description="Helical" evidence="2">
    <location>
        <begin position="21"/>
        <end position="41"/>
    </location>
</feature>
<accession>A0A1Y1XLY3</accession>
<reference evidence="3 4" key="1">
    <citation type="submission" date="2016-08" db="EMBL/GenBank/DDBJ databases">
        <title>A Parts List for Fungal Cellulosomes Revealed by Comparative Genomics.</title>
        <authorList>
            <consortium name="DOE Joint Genome Institute"/>
            <person name="Haitjema C.H."/>
            <person name="Gilmore S.P."/>
            <person name="Henske J.K."/>
            <person name="Solomon K.V."/>
            <person name="De Groot R."/>
            <person name="Kuo A."/>
            <person name="Mondo S.J."/>
            <person name="Salamov A.A."/>
            <person name="Labutti K."/>
            <person name="Zhao Z."/>
            <person name="Chiniquy J."/>
            <person name="Barry K."/>
            <person name="Brewer H.M."/>
            <person name="Purvine S.O."/>
            <person name="Wright A.T."/>
            <person name="Boxma B."/>
            <person name="Van Alen T."/>
            <person name="Hackstein J.H."/>
            <person name="Baker S.E."/>
            <person name="Grigoriev I.V."/>
            <person name="O'Malley M.A."/>
        </authorList>
    </citation>
    <scope>NUCLEOTIDE SEQUENCE [LARGE SCALE GENOMIC DNA]</scope>
    <source>
        <strain evidence="3 4">S4</strain>
    </source>
</reference>
<reference evidence="3 4" key="2">
    <citation type="submission" date="2016-08" db="EMBL/GenBank/DDBJ databases">
        <title>Pervasive Adenine N6-methylation of Active Genes in Fungi.</title>
        <authorList>
            <consortium name="DOE Joint Genome Institute"/>
            <person name="Mondo S.J."/>
            <person name="Dannebaum R.O."/>
            <person name="Kuo R.C."/>
            <person name="Labutti K."/>
            <person name="Haridas S."/>
            <person name="Kuo A."/>
            <person name="Salamov A."/>
            <person name="Ahrendt S.R."/>
            <person name="Lipzen A."/>
            <person name="Sullivan W."/>
            <person name="Andreopoulos W.B."/>
            <person name="Clum A."/>
            <person name="Lindquist E."/>
            <person name="Daum C."/>
            <person name="Ramamoorthy G.K."/>
            <person name="Gryganskyi A."/>
            <person name="Culley D."/>
            <person name="Magnuson J.K."/>
            <person name="James T.Y."/>
            <person name="O'Malley M.A."/>
            <person name="Stajich J.E."/>
            <person name="Spatafora J.W."/>
            <person name="Visel A."/>
            <person name="Grigoriev I.V."/>
        </authorList>
    </citation>
    <scope>NUCLEOTIDE SEQUENCE [LARGE SCALE GENOMIC DNA]</scope>
    <source>
        <strain evidence="3 4">S4</strain>
    </source>
</reference>
<organism evidence="3 4">
    <name type="scientific">Anaeromyces robustus</name>
    <dbReference type="NCBI Taxonomy" id="1754192"/>
    <lineage>
        <taxon>Eukaryota</taxon>
        <taxon>Fungi</taxon>
        <taxon>Fungi incertae sedis</taxon>
        <taxon>Chytridiomycota</taxon>
        <taxon>Chytridiomycota incertae sedis</taxon>
        <taxon>Neocallimastigomycetes</taxon>
        <taxon>Neocallimastigales</taxon>
        <taxon>Neocallimastigaceae</taxon>
        <taxon>Anaeromyces</taxon>
    </lineage>
</organism>
<evidence type="ECO:0000313" key="3">
    <source>
        <dbReference type="EMBL" id="ORX86354.1"/>
    </source>
</evidence>
<keyword evidence="2" id="KW-0472">Membrane</keyword>
<gene>
    <name evidence="3" type="ORF">BCR32DRAFT_302015</name>
</gene>
<evidence type="ECO:0000256" key="1">
    <source>
        <dbReference type="SAM" id="MobiDB-lite"/>
    </source>
</evidence>
<name>A0A1Y1XLY3_9FUNG</name>
<feature type="transmembrane region" description="Helical" evidence="2">
    <location>
        <begin position="166"/>
        <end position="185"/>
    </location>
</feature>
<feature type="transmembrane region" description="Helical" evidence="2">
    <location>
        <begin position="135"/>
        <end position="154"/>
    </location>
</feature>
<keyword evidence="2" id="KW-0812">Transmembrane</keyword>
<feature type="transmembrane region" description="Helical" evidence="2">
    <location>
        <begin position="61"/>
        <end position="88"/>
    </location>
</feature>
<feature type="region of interest" description="Disordered" evidence="1">
    <location>
        <begin position="245"/>
        <end position="270"/>
    </location>
</feature>
<feature type="transmembrane region" description="Helical" evidence="2">
    <location>
        <begin position="521"/>
        <end position="542"/>
    </location>
</feature>
<evidence type="ECO:0000256" key="2">
    <source>
        <dbReference type="SAM" id="Phobius"/>
    </source>
</evidence>
<feature type="compositionally biased region" description="Basic and acidic residues" evidence="1">
    <location>
        <begin position="245"/>
        <end position="257"/>
    </location>
</feature>
<dbReference type="OrthoDB" id="10469756at2759"/>
<keyword evidence="2" id="KW-1133">Transmembrane helix</keyword>
<dbReference type="Proteomes" id="UP000193944">
    <property type="component" value="Unassembled WGS sequence"/>
</dbReference>
<feature type="transmembrane region" description="Helical" evidence="2">
    <location>
        <begin position="714"/>
        <end position="738"/>
    </location>
</feature>
<feature type="compositionally biased region" description="Polar residues" evidence="1">
    <location>
        <begin position="258"/>
        <end position="267"/>
    </location>
</feature>
<dbReference type="AlphaFoldDB" id="A0A1Y1XLY3"/>
<feature type="transmembrane region" description="Helical" evidence="2">
    <location>
        <begin position="191"/>
        <end position="211"/>
    </location>
</feature>
<feature type="transmembrane region" description="Helical" evidence="2">
    <location>
        <begin position="100"/>
        <end position="123"/>
    </location>
</feature>
<dbReference type="EMBL" id="MCFG01000022">
    <property type="protein sequence ID" value="ORX86354.1"/>
    <property type="molecule type" value="Genomic_DNA"/>
</dbReference>
<protein>
    <submittedName>
        <fullName evidence="3">Uncharacterized protein</fullName>
    </submittedName>
</protein>
<dbReference type="PANTHER" id="PTHR31600">
    <property type="entry name" value="TINY MACROCYSTS PROTEIN B-RELATED"/>
    <property type="match status" value="1"/>
</dbReference>
<proteinExistence type="predicted"/>
<keyword evidence="4" id="KW-1185">Reference proteome</keyword>
<dbReference type="PANTHER" id="PTHR31600:SF2">
    <property type="entry name" value="GAMETE ENRICHED GENE 10 PROTEIN-RELATED"/>
    <property type="match status" value="1"/>
</dbReference>
<sequence length="861" mass="101481">MNNLNKLYFNDNSLIGSKKLYQFNTVLFDSILFVPFINGLFKSLFIKDYYLAAYPSEPIVSNIYLFLISIAILFIYIILLPINSCIFVSPISLSTHNSRFQIFSSIGLIYNLLKFFFILFNQLTNTYYPALNDTIYLFLFLGLIYLLFTLIKIQPFYDNIVNNCRSGTWSSLIVILITISFSILYNLKGNLYTIIMSVIGVIFLFVGFFLNKIISNRNRMKIYDRFKNHMSMKRKALKIHNSKEDGKKKFDTKDNKSQTKSSNSPKSEINKNDKREPIIVFKEPREFELSCRFLNYELYPKNPYIHIYYAYLLAYNDIKRRKDYHENIEKKMETTNNIYSHIINASECKTNFLSQYYIKYIYLAIKDNYEDKEGYSKRNSLELHDKIIQIALNNHVSILELLKQFFIHIKHNGPNDTNDKYFDLNSHLCSIKKLKTIVISTYHKLINMYPDDQSSFQLFTLFNSTIVEYLTEMNLENTLNNNGNLYSSSENVEKLSVTESNTKKERRRNLITGYTKRSHQLSILIISIYEIELVLYTLMVIFNSLHLYRYNTIISDYSILSDVDYYINNLLSEIKLMCLAIMERDEELAEEHFYFIENDYLAHIESNFVPLLKKYSNIESSTNPLITYISGESEYIYLNGYEFVSRVVYYAWDIVKTPYQTWCNRVESGENILEDDILRFLSDNYPDHANKVLQDTIDYIRDIDNTSNNLRKNVIYIGVTFLVALSLYILIFGITPLLNYSKMMEKKTINVFKHLMKGSVNEIIEKFNDDINAIIETYDFNFEGNGKINEKIEKGKKKIVYYYKKALQENIYMGKLGLEPLVEMDYLDEIYTIHECFTNDQDLCENVKISIEYGIKTYNVV</sequence>
<comment type="caution">
    <text evidence="3">The sequence shown here is derived from an EMBL/GenBank/DDBJ whole genome shotgun (WGS) entry which is preliminary data.</text>
</comment>
<dbReference type="STRING" id="1754192.A0A1Y1XLY3"/>
<evidence type="ECO:0000313" key="4">
    <source>
        <dbReference type="Proteomes" id="UP000193944"/>
    </source>
</evidence>